<name>A0A5M3VYK7_9ACTN</name>
<evidence type="ECO:0000313" key="2">
    <source>
        <dbReference type="EMBL" id="GES01596.1"/>
    </source>
</evidence>
<dbReference type="EMBL" id="BLAD01000051">
    <property type="protein sequence ID" value="GES01596.1"/>
    <property type="molecule type" value="Genomic_DNA"/>
</dbReference>
<comment type="caution">
    <text evidence="2">The sequence shown here is derived from an EMBL/GenBank/DDBJ whole genome shotgun (WGS) entry which is preliminary data.</text>
</comment>
<keyword evidence="3" id="KW-1185">Reference proteome</keyword>
<gene>
    <name evidence="2" type="ORF">Acor_36600</name>
</gene>
<dbReference type="AlphaFoldDB" id="A0A5M3VYK7"/>
<dbReference type="RefSeq" id="WP_155337864.1">
    <property type="nucleotide sequence ID" value="NZ_BAAABN010000042.1"/>
</dbReference>
<protein>
    <submittedName>
        <fullName evidence="2">Uncharacterized protein</fullName>
    </submittedName>
</protein>
<sequence>MVLITVRLTRGATMDLALRKLSLTKEDVDLGYGLIPLDPDKGTYGMRVTPEAARKLADDGRDFEGPWSDPRIEPFGPPR</sequence>
<evidence type="ECO:0000313" key="3">
    <source>
        <dbReference type="Proteomes" id="UP000334990"/>
    </source>
</evidence>
<evidence type="ECO:0000256" key="1">
    <source>
        <dbReference type="SAM" id="MobiDB-lite"/>
    </source>
</evidence>
<feature type="region of interest" description="Disordered" evidence="1">
    <location>
        <begin position="57"/>
        <end position="79"/>
    </location>
</feature>
<organism evidence="2 3">
    <name type="scientific">Acrocarpospora corrugata</name>
    <dbReference type="NCBI Taxonomy" id="35763"/>
    <lineage>
        <taxon>Bacteria</taxon>
        <taxon>Bacillati</taxon>
        <taxon>Actinomycetota</taxon>
        <taxon>Actinomycetes</taxon>
        <taxon>Streptosporangiales</taxon>
        <taxon>Streptosporangiaceae</taxon>
        <taxon>Acrocarpospora</taxon>
    </lineage>
</organism>
<reference evidence="2 3" key="1">
    <citation type="submission" date="2019-10" db="EMBL/GenBank/DDBJ databases">
        <title>Whole genome shotgun sequence of Acrocarpospora corrugata NBRC 13972.</title>
        <authorList>
            <person name="Ichikawa N."/>
            <person name="Kimura A."/>
            <person name="Kitahashi Y."/>
            <person name="Komaki H."/>
            <person name="Oguchi A."/>
        </authorList>
    </citation>
    <scope>NUCLEOTIDE SEQUENCE [LARGE SCALE GENOMIC DNA]</scope>
    <source>
        <strain evidence="2 3">NBRC 13972</strain>
    </source>
</reference>
<accession>A0A5M3VYK7</accession>
<dbReference type="OrthoDB" id="583435at2"/>
<dbReference type="Proteomes" id="UP000334990">
    <property type="component" value="Unassembled WGS sequence"/>
</dbReference>
<proteinExistence type="predicted"/>